<dbReference type="InterPro" id="IPR003586">
    <property type="entry name" value="Hint_dom_C"/>
</dbReference>
<keyword evidence="1" id="KW-0479">Metal-binding</keyword>
<dbReference type="PANTHER" id="PTHR43432:SF3">
    <property type="entry name" value="SLR0285 PROTEIN"/>
    <property type="match status" value="1"/>
</dbReference>
<dbReference type="InterPro" id="IPR003587">
    <property type="entry name" value="Hint_dom_N"/>
</dbReference>
<dbReference type="Gene3D" id="2.170.16.10">
    <property type="entry name" value="Hedgehog/Intein (Hint) domain"/>
    <property type="match status" value="1"/>
</dbReference>
<keyword evidence="3" id="KW-0651">Protein splicing</keyword>
<dbReference type="SUPFAM" id="SSF102114">
    <property type="entry name" value="Radical SAM enzymes"/>
    <property type="match status" value="1"/>
</dbReference>
<evidence type="ECO:0000256" key="6">
    <source>
        <dbReference type="SAM" id="MobiDB-lite"/>
    </source>
</evidence>
<evidence type="ECO:0000256" key="2">
    <source>
        <dbReference type="ARBA" id="ARBA00022813"/>
    </source>
</evidence>
<dbReference type="EMBL" id="JAPDDP010000031">
    <property type="protein sequence ID" value="MDA0182159.1"/>
    <property type="molecule type" value="Genomic_DNA"/>
</dbReference>
<evidence type="ECO:0000256" key="4">
    <source>
        <dbReference type="ARBA" id="ARBA00023004"/>
    </source>
</evidence>
<dbReference type="GO" id="GO:0016539">
    <property type="term" value="P:intein-mediated protein splicing"/>
    <property type="evidence" value="ECO:0007669"/>
    <property type="project" value="InterPro"/>
</dbReference>
<dbReference type="SUPFAM" id="SSF51294">
    <property type="entry name" value="Hedgehog/intein (Hint) domain"/>
    <property type="match status" value="1"/>
</dbReference>
<protein>
    <recommendedName>
        <fullName evidence="7">DOD-type homing endonuclease domain-containing protein</fullName>
    </recommendedName>
</protein>
<dbReference type="PROSITE" id="PS50818">
    <property type="entry name" value="INTEIN_C_TER"/>
    <property type="match status" value="1"/>
</dbReference>
<dbReference type="GO" id="GO:0004519">
    <property type="term" value="F:endonuclease activity"/>
    <property type="evidence" value="ECO:0007669"/>
    <property type="project" value="InterPro"/>
</dbReference>
<comment type="caution">
    <text evidence="8">The sequence shown here is derived from an EMBL/GenBank/DDBJ whole genome shotgun (WGS) entry which is preliminary data.</text>
</comment>
<dbReference type="InterPro" id="IPR036844">
    <property type="entry name" value="Hint_dom_sf"/>
</dbReference>
<dbReference type="PROSITE" id="PS50817">
    <property type="entry name" value="INTEIN_N_TER"/>
    <property type="match status" value="1"/>
</dbReference>
<evidence type="ECO:0000256" key="1">
    <source>
        <dbReference type="ARBA" id="ARBA00022723"/>
    </source>
</evidence>
<dbReference type="PRINTS" id="PR00379">
    <property type="entry name" value="INTEIN"/>
</dbReference>
<dbReference type="InterPro" id="IPR030934">
    <property type="entry name" value="Intein_C"/>
</dbReference>
<keyword evidence="2" id="KW-0068">Autocatalytic cleavage</keyword>
<feature type="region of interest" description="Disordered" evidence="6">
    <location>
        <begin position="631"/>
        <end position="655"/>
    </location>
</feature>
<evidence type="ECO:0000259" key="7">
    <source>
        <dbReference type="PROSITE" id="PS50819"/>
    </source>
</evidence>
<dbReference type="PANTHER" id="PTHR43432">
    <property type="entry name" value="SLR0285 PROTEIN"/>
    <property type="match status" value="1"/>
</dbReference>
<dbReference type="SMART" id="SM00305">
    <property type="entry name" value="HintC"/>
    <property type="match status" value="1"/>
</dbReference>
<dbReference type="AlphaFoldDB" id="A0A9X3N9T7"/>
<dbReference type="InterPro" id="IPR004042">
    <property type="entry name" value="Intein_endonuc_central"/>
</dbReference>
<dbReference type="CDD" id="cd00081">
    <property type="entry name" value="Hint"/>
    <property type="match status" value="1"/>
</dbReference>
<dbReference type="InterPro" id="IPR058240">
    <property type="entry name" value="rSAM_sf"/>
</dbReference>
<dbReference type="GO" id="GO:0051536">
    <property type="term" value="F:iron-sulfur cluster binding"/>
    <property type="evidence" value="ECO:0007669"/>
    <property type="project" value="UniProtKB-KW"/>
</dbReference>
<dbReference type="NCBIfam" id="TIGR01445">
    <property type="entry name" value="intein_Nterm"/>
    <property type="match status" value="1"/>
</dbReference>
<accession>A0A9X3N9T7</accession>
<dbReference type="NCBIfam" id="TIGR01443">
    <property type="entry name" value="intein_Cterm"/>
    <property type="match status" value="1"/>
</dbReference>
<gene>
    <name evidence="8" type="ORF">OJ997_17775</name>
</gene>
<keyword evidence="5" id="KW-0411">Iron-sulfur</keyword>
<dbReference type="SMART" id="SM00306">
    <property type="entry name" value="HintN"/>
    <property type="match status" value="1"/>
</dbReference>
<proteinExistence type="predicted"/>
<evidence type="ECO:0000313" key="9">
    <source>
        <dbReference type="Proteomes" id="UP001147653"/>
    </source>
</evidence>
<dbReference type="Gene3D" id="3.80.30.30">
    <property type="match status" value="1"/>
</dbReference>
<keyword evidence="9" id="KW-1185">Reference proteome</keyword>
<dbReference type="InterPro" id="IPR040086">
    <property type="entry name" value="MJ0683-like"/>
</dbReference>
<dbReference type="InterPro" id="IPR006142">
    <property type="entry name" value="INTEIN"/>
</dbReference>
<dbReference type="PROSITE" id="PS50819">
    <property type="entry name" value="INTEIN_ENDONUCLEASE"/>
    <property type="match status" value="1"/>
</dbReference>
<evidence type="ECO:0000256" key="5">
    <source>
        <dbReference type="ARBA" id="ARBA00023014"/>
    </source>
</evidence>
<dbReference type="InterPro" id="IPR006141">
    <property type="entry name" value="Intein_N"/>
</dbReference>
<reference evidence="8" key="1">
    <citation type="submission" date="2022-10" db="EMBL/GenBank/DDBJ databases">
        <title>The WGS of Solirubrobacter phytolaccae KCTC 29190.</title>
        <authorList>
            <person name="Jiang Z."/>
        </authorList>
    </citation>
    <scope>NUCLEOTIDE SEQUENCE</scope>
    <source>
        <strain evidence="8">KCTC 29190</strain>
    </source>
</reference>
<keyword evidence="4" id="KW-0408">Iron</keyword>
<evidence type="ECO:0000256" key="3">
    <source>
        <dbReference type="ARBA" id="ARBA00023000"/>
    </source>
</evidence>
<sequence length="655" mass="73343">MRWSSQVIERDDAGRLPGLGDTVVRRFDAPEALDMRFHEVRTKSALNRVPAASRLPFNWTVNPYRGCSHACVYCLAGDTQILLADGRTRALADLRQGDRIYGTRRVGRTRRYVHTEVLAHWSTLKPAYRVSLEDGTELVASGDHRFLTRHGWRYVAEGEGRRRTLVVGDRFGGVGQFAVAPVEDADYRRGYLCGAVHGDDHLFRLTPAGREALERVELYLAELGLTMSAAAVAGYREMRVARPSAESMRHVLAWPWDASPEWCKGFLAGVFDADGSSGEALRLANSDPAVLRRAADSLRVLGFHSVSEDARTVRVLGDAGEHLRFFHTVGPAIRRRCTVEGRAVKFPGALRVTSVERLGIDMPMFDITTGTGDFIANGVVSHNCFARPTHEYLELDAGRDFEREIVVKVNVPEVLRAELRRPSWTGETVALGTNTDPYQWVEGRYKLMRGIWEALRDAENPCSILTKSPLLLRDLDLMKEIAAVTDISACLSVPTLDEKAWRATEPHTPHPRARLEAVAELNRNGIPTGVLMAPLIPGINDAPEQVEKIVEMATEAGATYIGGQTLFLSTAVRRIFMDWLRDYRPDLVPRYERLYAKGSRLSPPERHKIELAAGVPWLNPRTDMDPYRRHRGGITRRQPPPLLPTVPRVKQETLF</sequence>
<feature type="domain" description="DOD-type homing endonuclease" evidence="7">
    <location>
        <begin position="192"/>
        <end position="303"/>
    </location>
</feature>
<organism evidence="8 9">
    <name type="scientific">Solirubrobacter phytolaccae</name>
    <dbReference type="NCBI Taxonomy" id="1404360"/>
    <lineage>
        <taxon>Bacteria</taxon>
        <taxon>Bacillati</taxon>
        <taxon>Actinomycetota</taxon>
        <taxon>Thermoleophilia</taxon>
        <taxon>Solirubrobacterales</taxon>
        <taxon>Solirubrobacteraceae</taxon>
        <taxon>Solirubrobacter</taxon>
    </lineage>
</organism>
<dbReference type="Proteomes" id="UP001147653">
    <property type="component" value="Unassembled WGS sequence"/>
</dbReference>
<dbReference type="RefSeq" id="WP_270026522.1">
    <property type="nucleotide sequence ID" value="NZ_JAPDDP010000031.1"/>
</dbReference>
<dbReference type="GO" id="GO:0046872">
    <property type="term" value="F:metal ion binding"/>
    <property type="evidence" value="ECO:0007669"/>
    <property type="project" value="UniProtKB-KW"/>
</dbReference>
<evidence type="ECO:0000313" key="8">
    <source>
        <dbReference type="EMBL" id="MDA0182159.1"/>
    </source>
</evidence>
<name>A0A9X3N9T7_9ACTN</name>